<keyword evidence="4 7" id="KW-0479">Metal-binding</keyword>
<evidence type="ECO:0000313" key="9">
    <source>
        <dbReference type="EMBL" id="TVS83550.1"/>
    </source>
</evidence>
<keyword evidence="2 7" id="KW-1277">Toxin-antitoxin system</keyword>
<reference evidence="9 10" key="1">
    <citation type="submission" date="2019-07" db="EMBL/GenBank/DDBJ databases">
        <title>New Mycobacterium species.</title>
        <authorList>
            <person name="Tortoli E."/>
            <person name="Ghielmetti G."/>
            <person name="Friedel U."/>
            <person name="Trovato A."/>
        </authorList>
    </citation>
    <scope>NUCLEOTIDE SEQUENCE [LARGE SCALE GENOMIC DNA]</scope>
    <source>
        <strain evidence="9 10">16-83</strain>
    </source>
</reference>
<accession>A0A557XDC4</accession>
<evidence type="ECO:0000259" key="8">
    <source>
        <dbReference type="Pfam" id="PF01850"/>
    </source>
</evidence>
<dbReference type="InterPro" id="IPR044153">
    <property type="entry name" value="PIN_Pae0151-like"/>
</dbReference>
<comment type="caution">
    <text evidence="9">The sequence shown here is derived from an EMBL/GenBank/DDBJ whole genome shotgun (WGS) entry which is preliminary data.</text>
</comment>
<keyword evidence="6 7" id="KW-0460">Magnesium</keyword>
<dbReference type="RefSeq" id="WP_144951726.1">
    <property type="nucleotide sequence ID" value="NZ_VMQU01000143.1"/>
</dbReference>
<dbReference type="GO" id="GO:0016787">
    <property type="term" value="F:hydrolase activity"/>
    <property type="evidence" value="ECO:0007669"/>
    <property type="project" value="UniProtKB-KW"/>
</dbReference>
<dbReference type="InterPro" id="IPR051619">
    <property type="entry name" value="TypeII_TA_RNase_PINc/VapC"/>
</dbReference>
<keyword evidence="7" id="KW-0800">Toxin</keyword>
<dbReference type="SUPFAM" id="SSF88723">
    <property type="entry name" value="PIN domain-like"/>
    <property type="match status" value="1"/>
</dbReference>
<organism evidence="9 10">
    <name type="scientific">Mycobacterium helveticum</name>
    <dbReference type="NCBI Taxonomy" id="2592811"/>
    <lineage>
        <taxon>Bacteria</taxon>
        <taxon>Bacillati</taxon>
        <taxon>Actinomycetota</taxon>
        <taxon>Actinomycetes</taxon>
        <taxon>Mycobacteriales</taxon>
        <taxon>Mycobacteriaceae</taxon>
        <taxon>Mycobacterium</taxon>
    </lineage>
</organism>
<feature type="binding site" evidence="7">
    <location>
        <position position="94"/>
    </location>
    <ligand>
        <name>Mg(2+)</name>
        <dbReference type="ChEBI" id="CHEBI:18420"/>
    </ligand>
</feature>
<evidence type="ECO:0000256" key="6">
    <source>
        <dbReference type="ARBA" id="ARBA00022842"/>
    </source>
</evidence>
<dbReference type="HAMAP" id="MF_00265">
    <property type="entry name" value="VapC_Nob1"/>
    <property type="match status" value="1"/>
</dbReference>
<dbReference type="OrthoDB" id="4377304at2"/>
<gene>
    <name evidence="7" type="primary">vapC</name>
    <name evidence="9" type="ORF">FPZ47_23430</name>
</gene>
<dbReference type="Pfam" id="PF01850">
    <property type="entry name" value="PIN"/>
    <property type="match status" value="1"/>
</dbReference>
<feature type="binding site" evidence="7">
    <location>
        <position position="5"/>
    </location>
    <ligand>
        <name>Mg(2+)</name>
        <dbReference type="ChEBI" id="CHEBI:18420"/>
    </ligand>
</feature>
<evidence type="ECO:0000256" key="2">
    <source>
        <dbReference type="ARBA" id="ARBA00022649"/>
    </source>
</evidence>
<keyword evidence="3 7" id="KW-0540">Nuclease</keyword>
<dbReference type="PANTHER" id="PTHR35901">
    <property type="entry name" value="RIBONUCLEASE VAPC3"/>
    <property type="match status" value="1"/>
</dbReference>
<dbReference type="EC" id="3.1.-.-" evidence="7"/>
<dbReference type="AlphaFoldDB" id="A0A557XDC4"/>
<keyword evidence="5 7" id="KW-0378">Hydrolase</keyword>
<dbReference type="InterPro" id="IPR022907">
    <property type="entry name" value="VapC_family"/>
</dbReference>
<dbReference type="GO" id="GO:0000287">
    <property type="term" value="F:magnesium ion binding"/>
    <property type="evidence" value="ECO:0007669"/>
    <property type="project" value="UniProtKB-UniRule"/>
</dbReference>
<comment type="cofactor">
    <cofactor evidence="1 7">
        <name>Mg(2+)</name>
        <dbReference type="ChEBI" id="CHEBI:18420"/>
    </cofactor>
</comment>
<dbReference type="GO" id="GO:0004540">
    <property type="term" value="F:RNA nuclease activity"/>
    <property type="evidence" value="ECO:0007669"/>
    <property type="project" value="InterPro"/>
</dbReference>
<evidence type="ECO:0000313" key="10">
    <source>
        <dbReference type="Proteomes" id="UP000320513"/>
    </source>
</evidence>
<proteinExistence type="inferred from homology"/>
<name>A0A557XDC4_9MYCO</name>
<dbReference type="EMBL" id="VMQU01000143">
    <property type="protein sequence ID" value="TVS83550.1"/>
    <property type="molecule type" value="Genomic_DNA"/>
</dbReference>
<feature type="domain" description="PIN" evidence="8">
    <location>
        <begin position="2"/>
        <end position="116"/>
    </location>
</feature>
<dbReference type="GO" id="GO:0090729">
    <property type="term" value="F:toxin activity"/>
    <property type="evidence" value="ECO:0007669"/>
    <property type="project" value="UniProtKB-KW"/>
</dbReference>
<evidence type="ECO:0000256" key="1">
    <source>
        <dbReference type="ARBA" id="ARBA00001946"/>
    </source>
</evidence>
<evidence type="ECO:0000256" key="5">
    <source>
        <dbReference type="ARBA" id="ARBA00022801"/>
    </source>
</evidence>
<evidence type="ECO:0000256" key="4">
    <source>
        <dbReference type="ARBA" id="ARBA00022723"/>
    </source>
</evidence>
<dbReference type="InterPro" id="IPR029060">
    <property type="entry name" value="PIN-like_dom_sf"/>
</dbReference>
<evidence type="ECO:0000256" key="7">
    <source>
        <dbReference type="HAMAP-Rule" id="MF_00265"/>
    </source>
</evidence>
<comment type="function">
    <text evidence="7">Toxic component of a toxin-antitoxin (TA) system. An RNase.</text>
</comment>
<sequence>MIVLDASAAVELVLATPPGAAVARRLRGEAVHAPAHFDVEVIGAIRRAVVRRLISDHEGLVAVADFRCLPLRRWPTKPFVQRAYQLRRTHTVADAMYVALAEGLAAPLITCDGRLAQSHGHDAEIELIA</sequence>
<dbReference type="Proteomes" id="UP000320513">
    <property type="component" value="Unassembled WGS sequence"/>
</dbReference>
<keyword evidence="10" id="KW-1185">Reference proteome</keyword>
<protein>
    <recommendedName>
        <fullName evidence="7">Ribonuclease VapC</fullName>
        <shortName evidence="7">RNase VapC</shortName>
        <ecNumber evidence="7">3.1.-.-</ecNumber>
    </recommendedName>
    <alternativeName>
        <fullName evidence="7">Toxin VapC</fullName>
    </alternativeName>
</protein>
<comment type="similarity">
    <text evidence="7">Belongs to the PINc/VapC protein family.</text>
</comment>
<dbReference type="CDD" id="cd09873">
    <property type="entry name" value="PIN_Pae0151-like"/>
    <property type="match status" value="1"/>
</dbReference>
<dbReference type="InterPro" id="IPR002716">
    <property type="entry name" value="PIN_dom"/>
</dbReference>
<evidence type="ECO:0000256" key="3">
    <source>
        <dbReference type="ARBA" id="ARBA00022722"/>
    </source>
</evidence>
<dbReference type="PANTHER" id="PTHR35901:SF1">
    <property type="entry name" value="EXONUCLEASE VAPC9"/>
    <property type="match status" value="1"/>
</dbReference>
<dbReference type="Gene3D" id="3.40.50.1010">
    <property type="entry name" value="5'-nuclease"/>
    <property type="match status" value="1"/>
</dbReference>